<dbReference type="Pfam" id="PF13809">
    <property type="entry name" value="Tubulin_2"/>
    <property type="match status" value="1"/>
</dbReference>
<gene>
    <name evidence="1" type="ordered locus">Deide_2p00780</name>
</gene>
<organism evidence="1 2">
    <name type="scientific">Deinococcus deserti (strain DSM 17065 / CIP 109153 / LMG 22923 / VCD115)</name>
    <dbReference type="NCBI Taxonomy" id="546414"/>
    <lineage>
        <taxon>Bacteria</taxon>
        <taxon>Thermotogati</taxon>
        <taxon>Deinococcota</taxon>
        <taxon>Deinococci</taxon>
        <taxon>Deinococcales</taxon>
        <taxon>Deinococcaceae</taxon>
        <taxon>Deinococcus</taxon>
    </lineage>
</organism>
<dbReference type="EMBL" id="CP001116">
    <property type="protein sequence ID" value="ACO47743.1"/>
    <property type="molecule type" value="Genomic_DNA"/>
</dbReference>
<accession>C1D2V4</accession>
<evidence type="ECO:0008006" key="3">
    <source>
        <dbReference type="Google" id="ProtNLM"/>
    </source>
</evidence>
<dbReference type="RefSeq" id="WP_012695214.1">
    <property type="nucleotide sequence ID" value="NC_012529.1"/>
</dbReference>
<keyword evidence="1" id="KW-0614">Plasmid</keyword>
<dbReference type="AlphaFoldDB" id="C1D2V4"/>
<geneLocation type="plasmid" evidence="2">
    <name>pDeide2</name>
</geneLocation>
<dbReference type="Gene3D" id="3.40.50.1440">
    <property type="entry name" value="Tubulin/FtsZ, GTPase domain"/>
    <property type="match status" value="1"/>
</dbReference>
<proteinExistence type="predicted"/>
<dbReference type="HOGENOM" id="CLU_287676_0_0_0"/>
<evidence type="ECO:0000313" key="1">
    <source>
        <dbReference type="EMBL" id="ACO47743.1"/>
    </source>
</evidence>
<evidence type="ECO:0000313" key="2">
    <source>
        <dbReference type="Proteomes" id="UP000002208"/>
    </source>
</evidence>
<dbReference type="KEGG" id="ddr:Deide_2p00780"/>
<sequence>MAQSMRVFKTLVIGMGSTGTEILEALADRIDWEVGGLQRAPWLEFLAVETDVAKPNRFNGTDDFKTLGIPATAWRDILHRPEIHEASIALNTWADAETLAQLPAQSIDSGAGHIRMVGRLALLYPPNYSEIKNAITQRVARLRNLTDAQAKAALNVNNAGLEMDVQFAVNASTGQTGVRVIVVGTLCGGTCSGTASDIGILLRTVLEDEEKTLAMFTLPHPNLSISQKSDAEIWKTNAYHALAELNQYHLHTDTERYKTIKFPDKPEGSPVLPHDAMPYDLVYLLRPNSTENVDLMRLTQAIADRMFLNVFVPETDPMAYMVNAGPVTVQQGRAFAFSTFGLSTIEYPMRRILEALKYRTLVHAVDRWKDRKYEGNPDGELDALGLTVPALTEALLLDEGGASIRASLDAKKNEIMRAARTGNPQAARKALDDLRAAFGKERGEGLRGLVHATVNDNRRRAAEGVMAGVHGLVSSRLLDYDQGPHMLLDLLQAVQPRIGELRGWEPGEGKTGGANGVIDQMETIRTNTLLGVFFLKDKASKQLLPALSRALDDELKARVNQKVKEALRDTGSGLKAEVGTLTVLDDETQKVVRRLTNLRKRLTNQTDRWRELRAKLENDTNDVNGLSLFDPPPNGTVDKEEAIAIDDRTKETHSARLIRSWEALLKGVLPGANDPDWLLGPWSVGQDNFERSQLNTLEQLAIEPFEQTLRSGGKDVVTRLYDKRSPSFDPNSQAMGAATSAGLFLQLNAPLGQVDPMSPLPSRKLLVGMNLTPDFRKAVQPWVSKYPAAKELQGIDPYRVVMLEEWYRFALRGADDVRELSYSQPTRFSTYFTRKRSDIDWTPINDTEIRKLEEAERLVFLSALHGVTRLEGGYLVMDWPNQPGENPDADKRRRKLPARFGKAARKLAFEPRDSFGKSLTNAATLLKSEMDARVRQKVAEGATPHAGRKAYVEWLHGQLQGGQARAVSDWNDKVAETALLRHLTADDDLRQALLETFPPDDNLIQGLYKNQGDRLPKNLTAPHDGYFCVKCGGEVGKTEEDVIKNGMRCSFHPEEANHPFGMPYSPFPGA</sequence>
<reference evidence="1 2" key="1">
    <citation type="journal article" date="2009" name="PLoS Genet.">
        <title>Alliance of proteomics and genomics to unravel the specificities of Sahara bacterium Deinococcus deserti.</title>
        <authorList>
            <person name="de Groot A."/>
            <person name="Dulermo R."/>
            <person name="Ortet P."/>
            <person name="Blanchard L."/>
            <person name="Guerin P."/>
            <person name="Fernandez B."/>
            <person name="Vacherie B."/>
            <person name="Dossat C."/>
            <person name="Jolivet E."/>
            <person name="Siguier P."/>
            <person name="Chandler M."/>
            <person name="Barakat M."/>
            <person name="Dedieu A."/>
            <person name="Barbe V."/>
            <person name="Heulin T."/>
            <person name="Sommer S."/>
            <person name="Achouak W."/>
            <person name="Armengaud J."/>
        </authorList>
    </citation>
    <scope>NUCLEOTIDE SEQUENCE [LARGE SCALE GENOMIC DNA]</scope>
    <source>
        <strain evidence="2">DSM 17065 / CIP 109153 / LMG 22923 / VCD115</strain>
        <plasmid evidence="2">pDeide2</plasmid>
    </source>
</reference>
<protein>
    <recommendedName>
        <fullName evidence="3">Tubulin like</fullName>
    </recommendedName>
</protein>
<dbReference type="InterPro" id="IPR036525">
    <property type="entry name" value="Tubulin/FtsZ_GTPase_sf"/>
</dbReference>
<keyword evidence="2" id="KW-1185">Reference proteome</keyword>
<dbReference type="OrthoDB" id="51066at2"/>
<dbReference type="Proteomes" id="UP000002208">
    <property type="component" value="Plasmid 2"/>
</dbReference>
<name>C1D2V4_DEIDV</name>
<dbReference type="InterPro" id="IPR025904">
    <property type="entry name" value="Tubulin-like"/>
</dbReference>